<comment type="subcellular location">
    <subcellularLocation>
        <location evidence="2">Cytoplasm</location>
    </subcellularLocation>
    <subcellularLocation>
        <location evidence="1">Membrane</location>
        <topology evidence="1">Peripheral membrane protein</topology>
    </subcellularLocation>
</comment>
<comment type="function">
    <text evidence="7">Forms non-fusogenic complexes with SNAP25 and STX1A and may thereby modulate the formation of functional SNARE complexes and exocytosis.</text>
</comment>
<dbReference type="SMART" id="SM01313">
    <property type="entry name" value="Sec3-PIP2_bind"/>
    <property type="match status" value="1"/>
</dbReference>
<feature type="region of interest" description="Disordered" evidence="11">
    <location>
        <begin position="38"/>
        <end position="106"/>
    </location>
</feature>
<keyword evidence="3" id="KW-0963">Cytoplasm</keyword>
<reference evidence="13" key="1">
    <citation type="submission" date="2025-08" db="UniProtKB">
        <authorList>
            <consortium name="Ensembl"/>
        </authorList>
    </citation>
    <scope>IDENTIFICATION</scope>
</reference>
<keyword evidence="5 10" id="KW-0175">Coiled coil</keyword>
<dbReference type="Gene3D" id="1.20.5.110">
    <property type="match status" value="1"/>
</dbReference>
<feature type="region of interest" description="Disordered" evidence="11">
    <location>
        <begin position="295"/>
        <end position="335"/>
    </location>
</feature>
<dbReference type="GO" id="GO:0005546">
    <property type="term" value="F:phosphatidylinositol-4,5-bisphosphate binding"/>
    <property type="evidence" value="ECO:0007669"/>
    <property type="project" value="TreeGrafter"/>
</dbReference>
<keyword evidence="6" id="KW-0472">Membrane</keyword>
<evidence type="ECO:0000256" key="2">
    <source>
        <dbReference type="ARBA" id="ARBA00004496"/>
    </source>
</evidence>
<feature type="domain" description="V-SNARE coiled-coil homology" evidence="12">
    <location>
        <begin position="271"/>
        <end position="327"/>
    </location>
</feature>
<dbReference type="GO" id="GO:0006893">
    <property type="term" value="P:Golgi to plasma membrane transport"/>
    <property type="evidence" value="ECO:0007669"/>
    <property type="project" value="TreeGrafter"/>
</dbReference>
<evidence type="ECO:0000256" key="4">
    <source>
        <dbReference type="ARBA" id="ARBA00022990"/>
    </source>
</evidence>
<evidence type="ECO:0000256" key="1">
    <source>
        <dbReference type="ARBA" id="ARBA00004170"/>
    </source>
</evidence>
<protein>
    <recommendedName>
        <fullName evidence="9">Syntaxin-binding protein 6</fullName>
    </recommendedName>
</protein>
<dbReference type="Proteomes" id="UP000694540">
    <property type="component" value="Unplaced"/>
</dbReference>
<evidence type="ECO:0000256" key="3">
    <source>
        <dbReference type="ARBA" id="ARBA00022490"/>
    </source>
</evidence>
<dbReference type="GeneTree" id="ENSGT00940000156499"/>
<gene>
    <name evidence="13" type="primary">STXBP6</name>
</gene>
<dbReference type="AlphaFoldDB" id="A0A8C3YP00"/>
<proteinExistence type="predicted"/>
<dbReference type="InterPro" id="IPR042855">
    <property type="entry name" value="V_SNARE_CC"/>
</dbReference>
<dbReference type="Gene3D" id="2.30.29.90">
    <property type="match status" value="1"/>
</dbReference>
<dbReference type="PROSITE" id="PS50892">
    <property type="entry name" value="V_SNARE"/>
    <property type="match status" value="1"/>
</dbReference>
<dbReference type="GO" id="GO:0000145">
    <property type="term" value="C:exocyst"/>
    <property type="evidence" value="ECO:0007669"/>
    <property type="project" value="TreeGrafter"/>
</dbReference>
<dbReference type="SUPFAM" id="SSF58038">
    <property type="entry name" value="SNARE fusion complex"/>
    <property type="match status" value="1"/>
</dbReference>
<evidence type="ECO:0000256" key="5">
    <source>
        <dbReference type="ARBA" id="ARBA00023054"/>
    </source>
</evidence>
<evidence type="ECO:0000256" key="10">
    <source>
        <dbReference type="PROSITE-ProRule" id="PRU00290"/>
    </source>
</evidence>
<reference evidence="13" key="2">
    <citation type="submission" date="2025-09" db="UniProtKB">
        <authorList>
            <consortium name="Ensembl"/>
        </authorList>
    </citation>
    <scope>IDENTIFICATION</scope>
</reference>
<dbReference type="PANTHER" id="PTHR16092">
    <property type="entry name" value="SEC3/SYNTAXIN-RELATED"/>
    <property type="match status" value="1"/>
</dbReference>
<dbReference type="InterPro" id="IPR028258">
    <property type="entry name" value="Sec3-PIP2_bind"/>
</dbReference>
<organism evidence="13 14">
    <name type="scientific">Catagonus wagneri</name>
    <name type="common">Chacoan peccary</name>
    <dbReference type="NCBI Taxonomy" id="51154"/>
    <lineage>
        <taxon>Eukaryota</taxon>
        <taxon>Metazoa</taxon>
        <taxon>Chordata</taxon>
        <taxon>Craniata</taxon>
        <taxon>Vertebrata</taxon>
        <taxon>Euteleostomi</taxon>
        <taxon>Mammalia</taxon>
        <taxon>Eutheria</taxon>
        <taxon>Laurasiatheria</taxon>
        <taxon>Artiodactyla</taxon>
        <taxon>Suina</taxon>
        <taxon>Tayassuidae</taxon>
        <taxon>Catagonus</taxon>
    </lineage>
</organism>
<dbReference type="CDD" id="cd14681">
    <property type="entry name" value="PH-STXBP6"/>
    <property type="match status" value="1"/>
</dbReference>
<evidence type="ECO:0000313" key="13">
    <source>
        <dbReference type="Ensembl" id="ENSCWAP00000026252.1"/>
    </source>
</evidence>
<keyword evidence="14" id="KW-1185">Reference proteome</keyword>
<evidence type="ECO:0000256" key="7">
    <source>
        <dbReference type="ARBA" id="ARBA00055117"/>
    </source>
</evidence>
<keyword evidence="4" id="KW-0007">Acetylation</keyword>
<feature type="compositionally biased region" description="Basic and acidic residues" evidence="11">
    <location>
        <begin position="295"/>
        <end position="311"/>
    </location>
</feature>
<dbReference type="Ensembl" id="ENSCWAT00000028455.1">
    <property type="protein sequence ID" value="ENSCWAP00000026252.1"/>
    <property type="gene ID" value="ENSCWAG00000019905.1"/>
</dbReference>
<dbReference type="FunFam" id="2.30.29.90:FF:000002">
    <property type="entry name" value="syntaxin-binding protein 6"/>
    <property type="match status" value="1"/>
</dbReference>
<dbReference type="PANTHER" id="PTHR16092:SF14">
    <property type="entry name" value="EXOCYST COMPLEX COMPONENT 1 ISOFORM X1"/>
    <property type="match status" value="1"/>
</dbReference>
<evidence type="ECO:0000256" key="9">
    <source>
        <dbReference type="ARBA" id="ARBA00069758"/>
    </source>
</evidence>
<sequence length="335" mass="36191">MLRGGRGGSLASQALALGGPRVRGCSWSSGARSWSCLEFPPPARPTPPSSRAAAGAGAGAASGGQPAPGPADPCLEPGAPRGAAPGEEPRHLGRVPRTGTPGARTRLHENSLRALLAWLTMSAKSAISKEIFAPLDERMLGAVQVKRRTKKKIPFLATGGQGEYLTYICLSVTNKKPTQASITKVKQFEGSTSFVRRSQWMLEQLRQVNGIDPNRDSAEFDLLFENAFDQWVASTASEKCTFFQILHHTCQRYLTDRKPEFINCQSKIMGGNSILHSAADSVTSAVQKASQALNERGERLGRAEEKTEDMRNSAQQFAETAHKGKWSTVPQATEF</sequence>
<evidence type="ECO:0000256" key="6">
    <source>
        <dbReference type="ARBA" id="ARBA00023136"/>
    </source>
</evidence>
<evidence type="ECO:0000259" key="12">
    <source>
        <dbReference type="PROSITE" id="PS50892"/>
    </source>
</evidence>
<name>A0A8C3YP00_9CETA</name>
<dbReference type="GO" id="GO:0006887">
    <property type="term" value="P:exocytosis"/>
    <property type="evidence" value="ECO:0007669"/>
    <property type="project" value="TreeGrafter"/>
</dbReference>
<feature type="compositionally biased region" description="Pro residues" evidence="11">
    <location>
        <begin position="39"/>
        <end position="48"/>
    </location>
</feature>
<evidence type="ECO:0000256" key="8">
    <source>
        <dbReference type="ARBA" id="ARBA00065733"/>
    </source>
</evidence>
<dbReference type="GO" id="GO:0005886">
    <property type="term" value="C:plasma membrane"/>
    <property type="evidence" value="ECO:0007669"/>
    <property type="project" value="TreeGrafter"/>
</dbReference>
<comment type="subunit">
    <text evidence="8">Part of a ternary complex containing SNAP25 and STX1A that can be dissociated by NAPA and NSF. Interacts with STX4A.</text>
</comment>
<dbReference type="FunFam" id="1.20.5.110:FF:000029">
    <property type="entry name" value="Syntaxin-binding protein 6"/>
    <property type="match status" value="1"/>
</dbReference>
<dbReference type="InterPro" id="IPR037821">
    <property type="entry name" value="STXBP6_PH"/>
</dbReference>
<accession>A0A8C3YP00</accession>
<evidence type="ECO:0000313" key="14">
    <source>
        <dbReference type="Proteomes" id="UP000694540"/>
    </source>
</evidence>
<evidence type="ECO:0000256" key="11">
    <source>
        <dbReference type="SAM" id="MobiDB-lite"/>
    </source>
</evidence>
<dbReference type="Pfam" id="PF15277">
    <property type="entry name" value="Sec3-PIP2_bind"/>
    <property type="match status" value="1"/>
</dbReference>